<evidence type="ECO:0000256" key="1">
    <source>
        <dbReference type="ARBA" id="ARBA00022729"/>
    </source>
</evidence>
<dbReference type="AlphaFoldDB" id="A0A6G0XKV0"/>
<dbReference type="PROSITE" id="PS50835">
    <property type="entry name" value="IG_LIKE"/>
    <property type="match status" value="2"/>
</dbReference>
<dbReference type="Pfam" id="PF13927">
    <property type="entry name" value="Ig_3"/>
    <property type="match status" value="2"/>
</dbReference>
<accession>A0A6G0XKV0</accession>
<evidence type="ECO:0000313" key="6">
    <source>
        <dbReference type="EMBL" id="KAF0740982.1"/>
    </source>
</evidence>
<dbReference type="InterPro" id="IPR003598">
    <property type="entry name" value="Ig_sub2"/>
</dbReference>
<proteinExistence type="predicted"/>
<dbReference type="Proteomes" id="UP000478052">
    <property type="component" value="Unassembled WGS sequence"/>
</dbReference>
<keyword evidence="1" id="KW-0732">Signal</keyword>
<dbReference type="PANTHER" id="PTHR12231:SF220">
    <property type="entry name" value="LACHESIN"/>
    <property type="match status" value="1"/>
</dbReference>
<name>A0A6G0XKV0_APHCR</name>
<comment type="caution">
    <text evidence="6">The sequence shown here is derived from an EMBL/GenBank/DDBJ whole genome shotgun (WGS) entry which is preliminary data.</text>
</comment>
<dbReference type="OrthoDB" id="10012075at2759"/>
<dbReference type="InterPro" id="IPR051170">
    <property type="entry name" value="Neural/epithelial_adhesion"/>
</dbReference>
<dbReference type="SMART" id="SM00408">
    <property type="entry name" value="IGc2"/>
    <property type="match status" value="2"/>
</dbReference>
<dbReference type="SMART" id="SM00409">
    <property type="entry name" value="IG"/>
    <property type="match status" value="3"/>
</dbReference>
<dbReference type="PANTHER" id="PTHR12231">
    <property type="entry name" value="CTX-RELATED TYPE I TRANSMEMBRANE PROTEIN"/>
    <property type="match status" value="1"/>
</dbReference>
<dbReference type="InterPro" id="IPR036179">
    <property type="entry name" value="Ig-like_dom_sf"/>
</dbReference>
<keyword evidence="3" id="KW-1015">Disulfide bond</keyword>
<feature type="domain" description="Ig-like" evidence="5">
    <location>
        <begin position="190"/>
        <end position="279"/>
    </location>
</feature>
<feature type="domain" description="Ig-like" evidence="5">
    <location>
        <begin position="66"/>
        <end position="186"/>
    </location>
</feature>
<reference evidence="6 7" key="1">
    <citation type="submission" date="2019-08" db="EMBL/GenBank/DDBJ databases">
        <title>Whole genome of Aphis craccivora.</title>
        <authorList>
            <person name="Voronova N.V."/>
            <person name="Shulinski R.S."/>
            <person name="Bandarenka Y.V."/>
            <person name="Zhorov D.G."/>
            <person name="Warner D."/>
        </authorList>
    </citation>
    <scope>NUCLEOTIDE SEQUENCE [LARGE SCALE GENOMIC DNA]</scope>
    <source>
        <strain evidence="6">180601</strain>
        <tissue evidence="6">Whole Body</tissue>
    </source>
</reference>
<organism evidence="6 7">
    <name type="scientific">Aphis craccivora</name>
    <name type="common">Cowpea aphid</name>
    <dbReference type="NCBI Taxonomy" id="307492"/>
    <lineage>
        <taxon>Eukaryota</taxon>
        <taxon>Metazoa</taxon>
        <taxon>Ecdysozoa</taxon>
        <taxon>Arthropoda</taxon>
        <taxon>Hexapoda</taxon>
        <taxon>Insecta</taxon>
        <taxon>Pterygota</taxon>
        <taxon>Neoptera</taxon>
        <taxon>Paraneoptera</taxon>
        <taxon>Hemiptera</taxon>
        <taxon>Sternorrhyncha</taxon>
        <taxon>Aphidomorpha</taxon>
        <taxon>Aphidoidea</taxon>
        <taxon>Aphididae</taxon>
        <taxon>Aphidini</taxon>
        <taxon>Aphis</taxon>
        <taxon>Aphis</taxon>
    </lineage>
</organism>
<sequence>MIAYSQKSPYITHITQRLVIDIGGEIDLDCSTRHSREHNVLWVKVAKDQINGSIELVGSTLIVKDPKVSLITQIKQDSSQYTIHIHSIQEEDASVMYRCDLNVKISANSTKSKHQGVEEAQSTLIIGCFAGGYPYPRVFWRKPNNPFLSIGNALDFPSIKKKDRGNYYCIAENGVRNDTSRRVSIEVEFPPIVTTFQTKVGQAVNYDAYLVCHVEANPSPAITWTYKGVELSNNQHYWISSFTTADDKMDSTLLIRIKNYLYGDYICKATNILGAAEITMTAYKTLYPQCHPHCED</sequence>
<dbReference type="InterPro" id="IPR013783">
    <property type="entry name" value="Ig-like_fold"/>
</dbReference>
<gene>
    <name evidence="6" type="ORF">FWK35_00030642</name>
</gene>
<evidence type="ECO:0000256" key="4">
    <source>
        <dbReference type="ARBA" id="ARBA00023319"/>
    </source>
</evidence>
<dbReference type="InterPro" id="IPR003599">
    <property type="entry name" value="Ig_sub"/>
</dbReference>
<dbReference type="SUPFAM" id="SSF48726">
    <property type="entry name" value="Immunoglobulin"/>
    <property type="match status" value="2"/>
</dbReference>
<evidence type="ECO:0000259" key="5">
    <source>
        <dbReference type="PROSITE" id="PS50835"/>
    </source>
</evidence>
<protein>
    <submittedName>
        <fullName evidence="6">Lachesin-like</fullName>
    </submittedName>
</protein>
<dbReference type="Gene3D" id="2.60.40.10">
    <property type="entry name" value="Immunoglobulins"/>
    <property type="match status" value="3"/>
</dbReference>
<keyword evidence="4" id="KW-0393">Immunoglobulin domain</keyword>
<evidence type="ECO:0000256" key="2">
    <source>
        <dbReference type="ARBA" id="ARBA00022737"/>
    </source>
</evidence>
<evidence type="ECO:0000256" key="3">
    <source>
        <dbReference type="ARBA" id="ARBA00023157"/>
    </source>
</evidence>
<dbReference type="GO" id="GO:0043005">
    <property type="term" value="C:neuron projection"/>
    <property type="evidence" value="ECO:0007669"/>
    <property type="project" value="TreeGrafter"/>
</dbReference>
<dbReference type="InterPro" id="IPR007110">
    <property type="entry name" value="Ig-like_dom"/>
</dbReference>
<keyword evidence="2" id="KW-0677">Repeat</keyword>
<keyword evidence="7" id="KW-1185">Reference proteome</keyword>
<dbReference type="EMBL" id="VUJU01007743">
    <property type="protein sequence ID" value="KAF0740982.1"/>
    <property type="molecule type" value="Genomic_DNA"/>
</dbReference>
<evidence type="ECO:0000313" key="7">
    <source>
        <dbReference type="Proteomes" id="UP000478052"/>
    </source>
</evidence>